<dbReference type="EMBL" id="CATQJA010001184">
    <property type="protein sequence ID" value="CAJ0566212.1"/>
    <property type="molecule type" value="Genomic_DNA"/>
</dbReference>
<evidence type="ECO:0000256" key="2">
    <source>
        <dbReference type="SAM" id="Phobius"/>
    </source>
</evidence>
<keyword evidence="2" id="KW-0472">Membrane</keyword>
<keyword evidence="2" id="KW-0812">Transmembrane</keyword>
<evidence type="ECO:0000313" key="5">
    <source>
        <dbReference type="Proteomes" id="UP001177023"/>
    </source>
</evidence>
<dbReference type="Proteomes" id="UP001177023">
    <property type="component" value="Unassembled WGS sequence"/>
</dbReference>
<name>A0AA36FV78_9BILA</name>
<evidence type="ECO:0000313" key="4">
    <source>
        <dbReference type="EMBL" id="CAJ0566212.1"/>
    </source>
</evidence>
<feature type="compositionally biased region" description="Polar residues" evidence="1">
    <location>
        <begin position="105"/>
        <end position="119"/>
    </location>
</feature>
<organism evidence="4 5">
    <name type="scientific">Mesorhabditis spiculigera</name>
    <dbReference type="NCBI Taxonomy" id="96644"/>
    <lineage>
        <taxon>Eukaryota</taxon>
        <taxon>Metazoa</taxon>
        <taxon>Ecdysozoa</taxon>
        <taxon>Nematoda</taxon>
        <taxon>Chromadorea</taxon>
        <taxon>Rhabditida</taxon>
        <taxon>Rhabditina</taxon>
        <taxon>Rhabditomorpha</taxon>
        <taxon>Rhabditoidea</taxon>
        <taxon>Rhabditidae</taxon>
        <taxon>Mesorhabditinae</taxon>
        <taxon>Mesorhabditis</taxon>
    </lineage>
</organism>
<gene>
    <name evidence="4" type="ORF">MSPICULIGERA_LOCUS4824</name>
</gene>
<feature type="compositionally biased region" description="Basic and acidic residues" evidence="1">
    <location>
        <begin position="123"/>
        <end position="152"/>
    </location>
</feature>
<keyword evidence="5" id="KW-1185">Reference proteome</keyword>
<dbReference type="AlphaFoldDB" id="A0AA36FV78"/>
<evidence type="ECO:0000256" key="1">
    <source>
        <dbReference type="SAM" id="MobiDB-lite"/>
    </source>
</evidence>
<evidence type="ECO:0000256" key="3">
    <source>
        <dbReference type="SAM" id="SignalP"/>
    </source>
</evidence>
<feature type="transmembrane region" description="Helical" evidence="2">
    <location>
        <begin position="44"/>
        <end position="72"/>
    </location>
</feature>
<feature type="signal peptide" evidence="3">
    <location>
        <begin position="1"/>
        <end position="20"/>
    </location>
</feature>
<feature type="non-terminal residue" evidence="4">
    <location>
        <position position="349"/>
    </location>
</feature>
<protein>
    <submittedName>
        <fullName evidence="4">Uncharacterized protein</fullName>
    </submittedName>
</protein>
<comment type="caution">
    <text evidence="4">The sequence shown here is derived from an EMBL/GenBank/DDBJ whole genome shotgun (WGS) entry which is preliminary data.</text>
</comment>
<feature type="compositionally biased region" description="Low complexity" evidence="1">
    <location>
        <begin position="153"/>
        <end position="170"/>
    </location>
</feature>
<sequence length="349" mass="37946">MRQLQQLLLLLGSLQPIAWTYPMARSVDRSADWPGEMTDHEMLAMQFWMAVGLAIWVCLCGFVSLCLGLYFFRKWGRETALGLPAATAPIPNIFLNYNTANEKLSGRSQAESGASTRPLQKQDAAEKSAEPPSEKEHHEPDKPRKSGSKESKPTSPITPAAAAKKTAPLPRVAKTAPHKTIFRAAELPPPTWEGSQDVPCFPKTAAPLPATGYGSPQDKEEPHVPNASKELPKENRDPTLDQAETKANRTQSSKGSRKRGTSSYKPPVSKIRNVPNDGELVEAVSEIDFRHHPDLAEPPQVVCAAAQPNEPQKDEEPQLPPQSAYMPVAAADLAAGGVHSMYMPAAKKA</sequence>
<keyword evidence="3" id="KW-0732">Signal</keyword>
<feature type="region of interest" description="Disordered" evidence="1">
    <location>
        <begin position="105"/>
        <end position="277"/>
    </location>
</feature>
<accession>A0AA36FV78</accession>
<keyword evidence="2" id="KW-1133">Transmembrane helix</keyword>
<feature type="compositionally biased region" description="Basic and acidic residues" evidence="1">
    <location>
        <begin position="230"/>
        <end position="247"/>
    </location>
</feature>
<feature type="chain" id="PRO_5041446819" evidence="3">
    <location>
        <begin position="21"/>
        <end position="349"/>
    </location>
</feature>
<reference evidence="4" key="1">
    <citation type="submission" date="2023-06" db="EMBL/GenBank/DDBJ databases">
        <authorList>
            <person name="Delattre M."/>
        </authorList>
    </citation>
    <scope>NUCLEOTIDE SEQUENCE</scope>
    <source>
        <strain evidence="4">AF72</strain>
    </source>
</reference>
<proteinExistence type="predicted"/>